<organism evidence="2 3">
    <name type="scientific">Danxiaibacter flavus</name>
    <dbReference type="NCBI Taxonomy" id="3049108"/>
    <lineage>
        <taxon>Bacteria</taxon>
        <taxon>Pseudomonadati</taxon>
        <taxon>Bacteroidota</taxon>
        <taxon>Chitinophagia</taxon>
        <taxon>Chitinophagales</taxon>
        <taxon>Chitinophagaceae</taxon>
        <taxon>Danxiaibacter</taxon>
    </lineage>
</organism>
<dbReference type="Proteomes" id="UP001560573">
    <property type="component" value="Unassembled WGS sequence"/>
</dbReference>
<dbReference type="RefSeq" id="WP_369331969.1">
    <property type="nucleotide sequence ID" value="NZ_JAULBC010000009.1"/>
</dbReference>
<dbReference type="Gene3D" id="2.60.40.1260">
    <property type="entry name" value="Lamin Tail domain"/>
    <property type="match status" value="1"/>
</dbReference>
<reference evidence="2 3" key="1">
    <citation type="submission" date="2023-07" db="EMBL/GenBank/DDBJ databases">
        <authorList>
            <person name="Lian W.-H."/>
        </authorList>
    </citation>
    <scope>NUCLEOTIDE SEQUENCE [LARGE SCALE GENOMIC DNA]</scope>
    <source>
        <strain evidence="2 3">SYSU DXS3180</strain>
    </source>
</reference>
<dbReference type="InterPro" id="IPR036415">
    <property type="entry name" value="Lamin_tail_dom_sf"/>
</dbReference>
<gene>
    <name evidence="2" type="ORF">QTN47_23795</name>
</gene>
<feature type="domain" description="LTD" evidence="1">
    <location>
        <begin position="228"/>
        <end position="328"/>
    </location>
</feature>
<comment type="caution">
    <text evidence="2">The sequence shown here is derived from an EMBL/GenBank/DDBJ whole genome shotgun (WGS) entry which is preliminary data.</text>
</comment>
<accession>A0ABV3ZN96</accession>
<name>A0ABV3ZN96_9BACT</name>
<dbReference type="Pfam" id="PF10042">
    <property type="entry name" value="DUF2278"/>
    <property type="match status" value="1"/>
</dbReference>
<dbReference type="Pfam" id="PF00932">
    <property type="entry name" value="LTD"/>
    <property type="match status" value="1"/>
</dbReference>
<dbReference type="SUPFAM" id="SSF74853">
    <property type="entry name" value="Lamin A/C globular tail domain"/>
    <property type="match status" value="1"/>
</dbReference>
<evidence type="ECO:0000259" key="1">
    <source>
        <dbReference type="PROSITE" id="PS51841"/>
    </source>
</evidence>
<sequence>MPIQNYGVLKGKAIDRILATARNEHFQILVNRGNEPHRIAINTKSSEAPSQVLFYANDNFHHNITDEIEQANLADGFTPLKSKPEGLALDFVRSNLFDIKQMKPLASNIPGADNDLNERVDFFVQRAIKDETAIIYAFGQHWQDKKGADQYFKEINPSTGIHDIHMNQGNRSGKYKKDNGVYQDGGLIFHYASRNQWAAVFTAFQSQSFHTSDQTGDSLNDIPGGGDDHPENTSLVRIIGAMINPVGGDKGKEFVILLNKSRNDINLSGWKISDRQKKTQSLGNVIIEAGETLKVRLNGNGAQLSNEGGTITLLNNKGLKIDGVSYTKKDAAREGEVIEL</sequence>
<proteinExistence type="predicted"/>
<dbReference type="PROSITE" id="PS51841">
    <property type="entry name" value="LTD"/>
    <property type="match status" value="1"/>
</dbReference>
<keyword evidence="3" id="KW-1185">Reference proteome</keyword>
<dbReference type="EMBL" id="JAULBC010000009">
    <property type="protein sequence ID" value="MEX6690556.1"/>
    <property type="molecule type" value="Genomic_DNA"/>
</dbReference>
<evidence type="ECO:0000313" key="2">
    <source>
        <dbReference type="EMBL" id="MEX6690556.1"/>
    </source>
</evidence>
<protein>
    <submittedName>
        <fullName evidence="2">DUF2278 family protein</fullName>
    </submittedName>
</protein>
<dbReference type="InterPro" id="IPR019268">
    <property type="entry name" value="DUF2278"/>
</dbReference>
<dbReference type="InterPro" id="IPR001322">
    <property type="entry name" value="Lamin_tail_dom"/>
</dbReference>
<evidence type="ECO:0000313" key="3">
    <source>
        <dbReference type="Proteomes" id="UP001560573"/>
    </source>
</evidence>